<gene>
    <name evidence="1" type="ORF">QQF64_018812</name>
</gene>
<accession>A0ABR3LDP8</accession>
<sequence>MTDRWEAPWKTKICMEICCRDRQKDQSPVLGDKSLTEKANLTADSVANALSLRSHPVLVQFVQLCVISHRAKGWMRVGSLSVVHMVLM</sequence>
<organism evidence="1 2">
    <name type="scientific">Cirrhinus molitorella</name>
    <name type="common">mud carp</name>
    <dbReference type="NCBI Taxonomy" id="172907"/>
    <lineage>
        <taxon>Eukaryota</taxon>
        <taxon>Metazoa</taxon>
        <taxon>Chordata</taxon>
        <taxon>Craniata</taxon>
        <taxon>Vertebrata</taxon>
        <taxon>Euteleostomi</taxon>
        <taxon>Actinopterygii</taxon>
        <taxon>Neopterygii</taxon>
        <taxon>Teleostei</taxon>
        <taxon>Ostariophysi</taxon>
        <taxon>Cypriniformes</taxon>
        <taxon>Cyprinidae</taxon>
        <taxon>Labeoninae</taxon>
        <taxon>Labeonini</taxon>
        <taxon>Cirrhinus</taxon>
    </lineage>
</organism>
<evidence type="ECO:0000313" key="2">
    <source>
        <dbReference type="Proteomes" id="UP001558613"/>
    </source>
</evidence>
<keyword evidence="2" id="KW-1185">Reference proteome</keyword>
<dbReference type="Proteomes" id="UP001558613">
    <property type="component" value="Unassembled WGS sequence"/>
</dbReference>
<comment type="caution">
    <text evidence="1">The sequence shown here is derived from an EMBL/GenBank/DDBJ whole genome shotgun (WGS) entry which is preliminary data.</text>
</comment>
<dbReference type="EMBL" id="JAYMGO010000022">
    <property type="protein sequence ID" value="KAL1251016.1"/>
    <property type="molecule type" value="Genomic_DNA"/>
</dbReference>
<proteinExistence type="predicted"/>
<reference evidence="1 2" key="1">
    <citation type="submission" date="2023-09" db="EMBL/GenBank/DDBJ databases">
        <authorList>
            <person name="Wang M."/>
        </authorList>
    </citation>
    <scope>NUCLEOTIDE SEQUENCE [LARGE SCALE GENOMIC DNA]</scope>
    <source>
        <strain evidence="1">GT-2023</strain>
        <tissue evidence="1">Liver</tissue>
    </source>
</reference>
<evidence type="ECO:0000313" key="1">
    <source>
        <dbReference type="EMBL" id="KAL1251016.1"/>
    </source>
</evidence>
<protein>
    <submittedName>
        <fullName evidence="1">Uncharacterized protein</fullName>
    </submittedName>
</protein>
<name>A0ABR3LDP8_9TELE</name>